<keyword evidence="6" id="KW-0482">Metalloprotease</keyword>
<dbReference type="EMBL" id="SLWM01000019">
    <property type="protein sequence ID" value="TCO14914.1"/>
    <property type="molecule type" value="Genomic_DNA"/>
</dbReference>
<comment type="caution">
    <text evidence="11">The sequence shown here is derived from an EMBL/GenBank/DDBJ whole genome shotgun (WGS) entry which is preliminary data.</text>
</comment>
<evidence type="ECO:0000256" key="4">
    <source>
        <dbReference type="ARBA" id="ARBA00022801"/>
    </source>
</evidence>
<feature type="signal peptide" evidence="9">
    <location>
        <begin position="1"/>
        <end position="30"/>
    </location>
</feature>
<feature type="chain" id="PRO_5046642445" evidence="9">
    <location>
        <begin position="31"/>
        <end position="1058"/>
    </location>
</feature>
<evidence type="ECO:0000256" key="5">
    <source>
        <dbReference type="ARBA" id="ARBA00022833"/>
    </source>
</evidence>
<dbReference type="PROSITE" id="PS52035">
    <property type="entry name" value="PEPTIDASE_M14"/>
    <property type="match status" value="1"/>
</dbReference>
<feature type="region of interest" description="Disordered" evidence="8">
    <location>
        <begin position="269"/>
        <end position="291"/>
    </location>
</feature>
<keyword evidence="12" id="KW-1185">Reference proteome</keyword>
<gene>
    <name evidence="11" type="ORF">EV644_11926</name>
</gene>
<dbReference type="InterPro" id="IPR000834">
    <property type="entry name" value="Peptidase_M14"/>
</dbReference>
<keyword evidence="4" id="KW-0378">Hydrolase</keyword>
<keyword evidence="3" id="KW-0645">Protease</keyword>
<dbReference type="PANTHER" id="PTHR11705:SF143">
    <property type="entry name" value="SLL0236 PROTEIN"/>
    <property type="match status" value="1"/>
</dbReference>
<evidence type="ECO:0000259" key="10">
    <source>
        <dbReference type="PROSITE" id="PS52035"/>
    </source>
</evidence>
<evidence type="ECO:0000256" key="6">
    <source>
        <dbReference type="ARBA" id="ARBA00023049"/>
    </source>
</evidence>
<dbReference type="PRINTS" id="PR00765">
    <property type="entry name" value="CRBOXYPTASEA"/>
</dbReference>
<dbReference type="InterPro" id="IPR033810">
    <property type="entry name" value="Carboxypeptidase_T"/>
</dbReference>
<dbReference type="Pfam" id="PF20773">
    <property type="entry name" value="InhA-like_MAM"/>
    <property type="match status" value="1"/>
</dbReference>
<evidence type="ECO:0000313" key="12">
    <source>
        <dbReference type="Proteomes" id="UP000295818"/>
    </source>
</evidence>
<accession>A0ABY2BBB3</accession>
<dbReference type="Gene3D" id="3.40.630.10">
    <property type="entry name" value="Zn peptidases"/>
    <property type="match status" value="1"/>
</dbReference>
<evidence type="ECO:0000256" key="1">
    <source>
        <dbReference type="ARBA" id="ARBA00001947"/>
    </source>
</evidence>
<evidence type="ECO:0000313" key="11">
    <source>
        <dbReference type="EMBL" id="TCO14914.1"/>
    </source>
</evidence>
<comment type="similarity">
    <text evidence="2 7">Belongs to the peptidase M14 family.</text>
</comment>
<dbReference type="SMART" id="SM00631">
    <property type="entry name" value="Zn_pept"/>
    <property type="match status" value="1"/>
</dbReference>
<evidence type="ECO:0000256" key="2">
    <source>
        <dbReference type="ARBA" id="ARBA00005988"/>
    </source>
</evidence>
<protein>
    <submittedName>
        <fullName evidence="11">Immune inhibitor A peptidase M6</fullName>
    </submittedName>
</protein>
<evidence type="ECO:0000256" key="8">
    <source>
        <dbReference type="SAM" id="MobiDB-lite"/>
    </source>
</evidence>
<keyword evidence="5" id="KW-0862">Zinc</keyword>
<proteinExistence type="inferred from homology"/>
<evidence type="ECO:0000256" key="7">
    <source>
        <dbReference type="PROSITE-ProRule" id="PRU01379"/>
    </source>
</evidence>
<keyword evidence="9" id="KW-0732">Signal</keyword>
<reference evidence="11 12" key="1">
    <citation type="journal article" date="2015" name="Stand. Genomic Sci.">
        <title>Genomic Encyclopedia of Bacterial and Archaeal Type Strains, Phase III: the genomes of soil and plant-associated and newly described type strains.</title>
        <authorList>
            <person name="Whitman W.B."/>
            <person name="Woyke T."/>
            <person name="Klenk H.P."/>
            <person name="Zhou Y."/>
            <person name="Lilburn T.G."/>
            <person name="Beck B.J."/>
            <person name="De Vos P."/>
            <person name="Vandamme P."/>
            <person name="Eisen J.A."/>
            <person name="Garrity G."/>
            <person name="Hugenholtz P."/>
            <person name="Kyrpides N.C."/>
        </authorList>
    </citation>
    <scope>NUCLEOTIDE SEQUENCE [LARGE SCALE GENOMIC DNA]</scope>
    <source>
        <strain evidence="11 12">VKM Ac-2538</strain>
    </source>
</reference>
<evidence type="ECO:0000256" key="9">
    <source>
        <dbReference type="SAM" id="SignalP"/>
    </source>
</evidence>
<organism evidence="11 12">
    <name type="scientific">Kribbella orskensis</name>
    <dbReference type="NCBI Taxonomy" id="2512216"/>
    <lineage>
        <taxon>Bacteria</taxon>
        <taxon>Bacillati</taxon>
        <taxon>Actinomycetota</taxon>
        <taxon>Actinomycetes</taxon>
        <taxon>Propionibacteriales</taxon>
        <taxon>Kribbellaceae</taxon>
        <taxon>Kribbella</taxon>
    </lineage>
</organism>
<evidence type="ECO:0000256" key="3">
    <source>
        <dbReference type="ARBA" id="ARBA00022670"/>
    </source>
</evidence>
<dbReference type="PANTHER" id="PTHR11705">
    <property type="entry name" value="PROTEASE FAMILY M14 CARBOXYPEPTIDASE A,B"/>
    <property type="match status" value="1"/>
</dbReference>
<dbReference type="CDD" id="cd03859">
    <property type="entry name" value="M14_CPT"/>
    <property type="match status" value="1"/>
</dbReference>
<feature type="domain" description="Peptidase M14" evidence="10">
    <location>
        <begin position="114"/>
        <end position="414"/>
    </location>
</feature>
<dbReference type="SUPFAM" id="SSF53187">
    <property type="entry name" value="Zn-dependent exopeptidases"/>
    <property type="match status" value="1"/>
</dbReference>
<dbReference type="Pfam" id="PF00246">
    <property type="entry name" value="Peptidase_M14"/>
    <property type="match status" value="1"/>
</dbReference>
<name>A0ABY2BBB3_9ACTN</name>
<dbReference type="RefSeq" id="WP_158293000.1">
    <property type="nucleotide sequence ID" value="NZ_SLWM01000019.1"/>
</dbReference>
<dbReference type="Proteomes" id="UP000295818">
    <property type="component" value="Unassembled WGS sequence"/>
</dbReference>
<comment type="cofactor">
    <cofactor evidence="1">
        <name>Zn(2+)</name>
        <dbReference type="ChEBI" id="CHEBI:29105"/>
    </cofactor>
</comment>
<feature type="active site" description="Proton donor/acceptor" evidence="7">
    <location>
        <position position="384"/>
    </location>
</feature>
<sequence length="1058" mass="113450">MSSKRGVAAFLATAALGSVSIGLVSSPATARPPDSPLEMYVLEGPADQIAEAVPGLELAAVDQTAAGVRADAVLTQAQRDKVNAAGVKVTVKRNNRGQSVSEQAAAQARAGFTVYRSWDEPGGIRAELFDVARNNPNLVKLVVLGRTHQGRELIALKVTQGAPGIRDGSRPAVLYSSLQHAREWISLEVNRRLLHHFVDGFRANDPAVKNLLKSTELWFVVAANPDGYQYTFTNERLWRKNLRDNDGDGQISAVDGVDPNRNFDEHWGYDNEGSSPDPFSETYRGPAPASEPETRAMAGLIDRIKPKFQSNLHSFGQWLLYPQGWQVGTPDADNPLYVALGGTDANPAIPGFNPGQSADTLYVTNGETTDYADTNAGTVSYTPELGEGIPGAGFVFPDDEALIQAEFLKTLPFHLGLARSAVNPTAPVSPVGITPAPFYLDQDDIDPQNGQQSLFDFRFAVSYGDPQEVRILARRNLGAVTLKYQIGTGPVQQKPTSEWTGGERYGPGNGTYYHVVSGQVTGTSVGNNVTVWFEGGGQRSESFTYQVAADTGRRVLILAAEDYTGASPVKPGVTAPQYLSFYTDALAAQGIAFDVYDVDARGRTAPDNLGVLSHYDAVLWYTGDDVVTREPGWAATNASRLAMQELLEVRDFVNEGGRVAYTGQRAGQQYTPALGTQLYDPFENKQCSADPAVRARCLALSGSGDSQGDPIEYTFGAAITTPNGGLDPTTGDPFPIAGIDTPLAGLTLQRNGADSAQNQAADASFIATGDFLQVTDPTGSFPHLDSWPAAEYVSGISGPFDPHTGQRFMYSDRADEAYKRLARTVTVPAGGATLSFWTSYNLELDFDYMIVEAHTVGQDDWTTLPDVNGHTSSDLSNDQACTGGWSNPADAANLLHPFLTHYQTFDPATGTCSNTGTTGAWHAGNGGSAGWQQWEIDLTPFANRQVELSITVLSDWGLQQFPGVFIDDIEVSTGEGTTSFEDDADPTDGWTVLGAPQDAGGIEGANLNDWVRRAGFGIQEGAAVATEDTVYLGFGFEGVTGAATRTQLMDRLTDYLLR</sequence>